<gene>
    <name evidence="2" type="ORF">A7K91_07835</name>
</gene>
<accession>A0A1A5YRC3</accession>
<organism evidence="2 3">
    <name type="scientific">Paenibacillus oryzae</name>
    <dbReference type="NCBI Taxonomy" id="1844972"/>
    <lineage>
        <taxon>Bacteria</taxon>
        <taxon>Bacillati</taxon>
        <taxon>Bacillota</taxon>
        <taxon>Bacilli</taxon>
        <taxon>Bacillales</taxon>
        <taxon>Paenibacillaceae</taxon>
        <taxon>Paenibacillus</taxon>
    </lineage>
</organism>
<dbReference type="EMBL" id="LYPA01000029">
    <property type="protein sequence ID" value="OBR68109.1"/>
    <property type="molecule type" value="Genomic_DNA"/>
</dbReference>
<feature type="signal peptide" evidence="1">
    <location>
        <begin position="1"/>
        <end position="22"/>
    </location>
</feature>
<evidence type="ECO:0008006" key="4">
    <source>
        <dbReference type="Google" id="ProtNLM"/>
    </source>
</evidence>
<keyword evidence="1" id="KW-0732">Signal</keyword>
<keyword evidence="3" id="KW-1185">Reference proteome</keyword>
<feature type="chain" id="PRO_5008340535" description="DUF4367 domain-containing protein" evidence="1">
    <location>
        <begin position="23"/>
        <end position="274"/>
    </location>
</feature>
<evidence type="ECO:0000313" key="2">
    <source>
        <dbReference type="EMBL" id="OBR68109.1"/>
    </source>
</evidence>
<sequence>MKHKVKLLVAAGMLVAVSSAFGASHWLSLKDSKGNVVYEEKAMHETPSMVTPASDLNWMGRVNAIWDNELKAGEAGIIYVEADNPEQKLELRFNPFELNDAAAFQEKLGHPELNIPASLEGGYSFKRGTIHFGPAIDLQVLSQEEKHNMAQELREQAEQSGKDYAIKPVEFTDEFWNAKSVYAKGEEEVSLLVLNLGDGKNTASWEETIQMTKTQLQENGKDAILTQYADSARMELVWIVEDPYKRGNYQFSLESNSDDIDAEELKLIWKALLQ</sequence>
<protein>
    <recommendedName>
        <fullName evidence="4">DUF4367 domain-containing protein</fullName>
    </recommendedName>
</protein>
<evidence type="ECO:0000256" key="1">
    <source>
        <dbReference type="SAM" id="SignalP"/>
    </source>
</evidence>
<reference evidence="2 3" key="1">
    <citation type="submission" date="2016-05" db="EMBL/GenBank/DDBJ databases">
        <title>Paenibacillus oryzae. sp. nov., isolated from the rice root.</title>
        <authorList>
            <person name="Zhang J."/>
            <person name="Zhang X."/>
        </authorList>
    </citation>
    <scope>NUCLEOTIDE SEQUENCE [LARGE SCALE GENOMIC DNA]</scope>
    <source>
        <strain evidence="2 3">1DrF-4</strain>
    </source>
</reference>
<proteinExistence type="predicted"/>
<comment type="caution">
    <text evidence="2">The sequence shown here is derived from an EMBL/GenBank/DDBJ whole genome shotgun (WGS) entry which is preliminary data.</text>
</comment>
<evidence type="ECO:0000313" key="3">
    <source>
        <dbReference type="Proteomes" id="UP000092024"/>
    </source>
</evidence>
<name>A0A1A5YRC3_9BACL</name>
<dbReference type="AlphaFoldDB" id="A0A1A5YRC3"/>
<dbReference type="Proteomes" id="UP000092024">
    <property type="component" value="Unassembled WGS sequence"/>
</dbReference>